<dbReference type="EMBL" id="CP017708">
    <property type="protein sequence ID" value="AOY79916.2"/>
    <property type="molecule type" value="Genomic_DNA"/>
</dbReference>
<feature type="compositionally biased region" description="Low complexity" evidence="1">
    <location>
        <begin position="97"/>
        <end position="110"/>
    </location>
</feature>
<proteinExistence type="predicted"/>
<reference evidence="3" key="1">
    <citation type="submission" date="2016-10" db="EMBL/GenBank/DDBJ databases">
        <title>Comparative genomics uncovers the prolific and rare metabolic potential of the cyanobacterial genus Moorea.</title>
        <authorList>
            <person name="Leao T."/>
            <person name="Castelao G."/>
            <person name="Korobeynikov A."/>
            <person name="Monroe E.A."/>
            <person name="Podell S."/>
            <person name="Glukhov E."/>
            <person name="Allen E."/>
            <person name="Gerwick W.H."/>
            <person name="Gerwick L."/>
        </authorList>
    </citation>
    <scope>NUCLEOTIDE SEQUENCE [LARGE SCALE GENOMIC DNA]</scope>
    <source>
        <strain evidence="3">JHB</strain>
    </source>
</reference>
<dbReference type="AlphaFoldDB" id="A0A1D9FX26"/>
<feature type="region of interest" description="Disordered" evidence="1">
    <location>
        <begin position="70"/>
        <end position="164"/>
    </location>
</feature>
<evidence type="ECO:0000313" key="3">
    <source>
        <dbReference type="Proteomes" id="UP000176944"/>
    </source>
</evidence>
<evidence type="ECO:0000256" key="1">
    <source>
        <dbReference type="SAM" id="MobiDB-lite"/>
    </source>
</evidence>
<sequence>METQFLISNQSMNKYMRLTTKLLVLVALLGAVSACKGRQIEEAPQSVNQVEPLPEAEEEKASRFNIPFFNLGKNQEEAEPTDTALLEDPSTTEAETPSIQPEQPIAQAQPTTTDPFAQPEEDTVAQGTTVISESSAPATTASSATTGSSGTVVYEDNDPIPALW</sequence>
<dbReference type="Proteomes" id="UP000176944">
    <property type="component" value="Chromosome"/>
</dbReference>
<feature type="compositionally biased region" description="Low complexity" evidence="1">
    <location>
        <begin position="134"/>
        <end position="151"/>
    </location>
</feature>
<name>A0A1D9FX26_MOOP1</name>
<protein>
    <submittedName>
        <fullName evidence="2">Uncharacterized protein</fullName>
    </submittedName>
</protein>
<evidence type="ECO:0000313" key="2">
    <source>
        <dbReference type="EMBL" id="AOY79916.2"/>
    </source>
</evidence>
<accession>A0A1D9FX26</accession>
<gene>
    <name evidence="2" type="ORF">BJP36_08240</name>
</gene>
<organism evidence="2 3">
    <name type="scientific">Moorena producens (strain JHB)</name>
    <dbReference type="NCBI Taxonomy" id="1454205"/>
    <lineage>
        <taxon>Bacteria</taxon>
        <taxon>Bacillati</taxon>
        <taxon>Cyanobacteriota</taxon>
        <taxon>Cyanophyceae</taxon>
        <taxon>Coleofasciculales</taxon>
        <taxon>Coleofasciculaceae</taxon>
        <taxon>Moorena</taxon>
    </lineage>
</organism>